<dbReference type="PROSITE" id="PS51196">
    <property type="entry name" value="SECA_MOTOR_DEAD"/>
    <property type="match status" value="1"/>
</dbReference>
<evidence type="ECO:0000256" key="4">
    <source>
        <dbReference type="ARBA" id="ARBA00022927"/>
    </source>
</evidence>
<evidence type="ECO:0000256" key="5">
    <source>
        <dbReference type="ARBA" id="ARBA00022967"/>
    </source>
</evidence>
<evidence type="ECO:0000256" key="3">
    <source>
        <dbReference type="ARBA" id="ARBA00022840"/>
    </source>
</evidence>
<keyword evidence="4" id="KW-0653">Protein transport</keyword>
<dbReference type="GO" id="GO:0005829">
    <property type="term" value="C:cytosol"/>
    <property type="evidence" value="ECO:0007669"/>
    <property type="project" value="TreeGrafter"/>
</dbReference>
<evidence type="ECO:0000256" key="6">
    <source>
        <dbReference type="ARBA" id="ARBA00023010"/>
    </source>
</evidence>
<dbReference type="PANTHER" id="PTHR30612:SF0">
    <property type="entry name" value="CHLOROPLAST PROTEIN-TRANSPORTING ATPASE"/>
    <property type="match status" value="1"/>
</dbReference>
<keyword evidence="6" id="KW-0811">Translocation</keyword>
<evidence type="ECO:0000256" key="1">
    <source>
        <dbReference type="ARBA" id="ARBA00022448"/>
    </source>
</evidence>
<dbReference type="GO" id="GO:0005886">
    <property type="term" value="C:plasma membrane"/>
    <property type="evidence" value="ECO:0007669"/>
    <property type="project" value="TreeGrafter"/>
</dbReference>
<feature type="region of interest" description="Disordered" evidence="8">
    <location>
        <begin position="217"/>
        <end position="238"/>
    </location>
</feature>
<reference evidence="11" key="1">
    <citation type="journal article" date="2015" name="Nature">
        <title>Complex archaea that bridge the gap between prokaryotes and eukaryotes.</title>
        <authorList>
            <person name="Spang A."/>
            <person name="Saw J.H."/>
            <person name="Jorgensen S.L."/>
            <person name="Zaremba-Niedzwiedzka K."/>
            <person name="Martijn J."/>
            <person name="Lind A.E."/>
            <person name="van Eijk R."/>
            <person name="Schleper C."/>
            <person name="Guy L."/>
            <person name="Ettema T.J."/>
        </authorList>
    </citation>
    <scope>NUCLEOTIDE SEQUENCE</scope>
</reference>
<dbReference type="Pfam" id="PF21090">
    <property type="entry name" value="P-loop_SecA"/>
    <property type="match status" value="1"/>
</dbReference>
<keyword evidence="3" id="KW-0067">ATP-binding</keyword>
<dbReference type="CDD" id="cd17928">
    <property type="entry name" value="DEXDc_SecA"/>
    <property type="match status" value="1"/>
</dbReference>
<dbReference type="GO" id="GO:0043952">
    <property type="term" value="P:protein transport by the Sec complex"/>
    <property type="evidence" value="ECO:0007669"/>
    <property type="project" value="TreeGrafter"/>
</dbReference>
<feature type="domain" description="SecA family profile" evidence="10">
    <location>
        <begin position="1"/>
        <end position="580"/>
    </location>
</feature>
<keyword evidence="2" id="KW-0547">Nucleotide-binding</keyword>
<gene>
    <name evidence="11" type="ORF">LCGC14_2293650</name>
</gene>
<evidence type="ECO:0000259" key="9">
    <source>
        <dbReference type="PROSITE" id="PS51192"/>
    </source>
</evidence>
<dbReference type="GO" id="GO:0017038">
    <property type="term" value="P:protein import"/>
    <property type="evidence" value="ECO:0007669"/>
    <property type="project" value="InterPro"/>
</dbReference>
<organism evidence="11">
    <name type="scientific">marine sediment metagenome</name>
    <dbReference type="NCBI Taxonomy" id="412755"/>
    <lineage>
        <taxon>unclassified sequences</taxon>
        <taxon>metagenomes</taxon>
        <taxon>ecological metagenomes</taxon>
    </lineage>
</organism>
<dbReference type="GO" id="GO:0005524">
    <property type="term" value="F:ATP binding"/>
    <property type="evidence" value="ECO:0007669"/>
    <property type="project" value="UniProtKB-KW"/>
</dbReference>
<dbReference type="InterPro" id="IPR014018">
    <property type="entry name" value="SecA_motor_DEAD"/>
</dbReference>
<dbReference type="InterPro" id="IPR011130">
    <property type="entry name" value="SecA_preprotein_X-link_dom"/>
</dbReference>
<dbReference type="SUPFAM" id="SSF52540">
    <property type="entry name" value="P-loop containing nucleoside triphosphate hydrolases"/>
    <property type="match status" value="2"/>
</dbReference>
<evidence type="ECO:0000313" key="11">
    <source>
        <dbReference type="EMBL" id="KKL51622.1"/>
    </source>
</evidence>
<keyword evidence="5" id="KW-1278">Translocase</keyword>
<dbReference type="Gene3D" id="3.40.50.300">
    <property type="entry name" value="P-loop containing nucleotide triphosphate hydrolases"/>
    <property type="match status" value="3"/>
</dbReference>
<evidence type="ECO:0000256" key="2">
    <source>
        <dbReference type="ARBA" id="ARBA00022741"/>
    </source>
</evidence>
<proteinExistence type="predicted"/>
<accession>A0A0F9FKL4</accession>
<dbReference type="Pfam" id="PF01043">
    <property type="entry name" value="SecA_PP_bind"/>
    <property type="match status" value="1"/>
</dbReference>
<keyword evidence="7" id="KW-0472">Membrane</keyword>
<evidence type="ECO:0000256" key="7">
    <source>
        <dbReference type="ARBA" id="ARBA00023136"/>
    </source>
</evidence>
<dbReference type="Gene3D" id="3.90.1440.10">
    <property type="entry name" value="SecA, preprotein cross-linking domain"/>
    <property type="match status" value="1"/>
</dbReference>
<dbReference type="InterPro" id="IPR036670">
    <property type="entry name" value="SecA_X-link_sf"/>
</dbReference>
<name>A0A0F9FKL4_9ZZZZ</name>
<dbReference type="InterPro" id="IPR027417">
    <property type="entry name" value="P-loop_NTPase"/>
</dbReference>
<dbReference type="AlphaFoldDB" id="A0A0F9FKL4"/>
<feature type="non-terminal residue" evidence="11">
    <location>
        <position position="1"/>
    </location>
</feature>
<feature type="domain" description="Helicase ATP-binding" evidence="9">
    <location>
        <begin position="36"/>
        <end position="195"/>
    </location>
</feature>
<dbReference type="SUPFAM" id="SSF81767">
    <property type="entry name" value="Pre-protein crosslinking domain of SecA"/>
    <property type="match status" value="1"/>
</dbReference>
<dbReference type="PANTHER" id="PTHR30612">
    <property type="entry name" value="SECA INNER MEMBRANE COMPONENT OF SEC PROTEIN SECRETION SYSTEM"/>
    <property type="match status" value="1"/>
</dbReference>
<dbReference type="InterPro" id="IPR044722">
    <property type="entry name" value="SecA_SF2_C"/>
</dbReference>
<dbReference type="PROSITE" id="PS01312">
    <property type="entry name" value="SECA"/>
    <property type="match status" value="1"/>
</dbReference>
<dbReference type="InterPro" id="IPR020937">
    <property type="entry name" value="SecA_CS"/>
</dbReference>
<keyword evidence="1" id="KW-0813">Transport</keyword>
<dbReference type="EMBL" id="LAZR01032183">
    <property type="protein sequence ID" value="KKL51622.1"/>
    <property type="molecule type" value="Genomic_DNA"/>
</dbReference>
<dbReference type="SMART" id="SM00958">
    <property type="entry name" value="SecA_PP_bind"/>
    <property type="match status" value="1"/>
</dbReference>
<dbReference type="InterPro" id="IPR000185">
    <property type="entry name" value="SecA"/>
</dbReference>
<protein>
    <submittedName>
        <fullName evidence="11">Uncharacterized protein</fullName>
    </submittedName>
</protein>
<evidence type="ECO:0000259" key="10">
    <source>
        <dbReference type="PROSITE" id="PS51196"/>
    </source>
</evidence>
<dbReference type="GO" id="GO:0006886">
    <property type="term" value="P:intracellular protein transport"/>
    <property type="evidence" value="ECO:0007669"/>
    <property type="project" value="InterPro"/>
</dbReference>
<dbReference type="GO" id="GO:0031522">
    <property type="term" value="C:cell envelope Sec protein transport complex"/>
    <property type="evidence" value="ECO:0007669"/>
    <property type="project" value="TreeGrafter"/>
</dbReference>
<feature type="non-terminal residue" evidence="11">
    <location>
        <position position="580"/>
    </location>
</feature>
<comment type="caution">
    <text evidence="11">The sequence shown here is derived from an EMBL/GenBank/DDBJ whole genome shotgun (WGS) entry which is preliminary data.</text>
</comment>
<dbReference type="PROSITE" id="PS51192">
    <property type="entry name" value="HELICASE_ATP_BIND_1"/>
    <property type="match status" value="1"/>
</dbReference>
<dbReference type="SMART" id="SM00957">
    <property type="entry name" value="SecA_DEAD"/>
    <property type="match status" value="1"/>
</dbReference>
<dbReference type="InterPro" id="IPR011115">
    <property type="entry name" value="SecA_DEAD"/>
</dbReference>
<dbReference type="GO" id="GO:0006605">
    <property type="term" value="P:protein targeting"/>
    <property type="evidence" value="ECO:0007669"/>
    <property type="project" value="InterPro"/>
</dbReference>
<dbReference type="PRINTS" id="PR00906">
    <property type="entry name" value="SECA"/>
</dbReference>
<sequence>LKDGQPVADILPEAFAVVRLASWLAQDHRQFDVQFVAGRVLYEGIIAEEATGEGKTIACYPAIFAAVLAGQKVHVVTVNDYLVKRDRDFAAPIFDLLGMTVGAIQQPMDPSERHPEYACDVIYGTNSEFGFDYLRDNMKLSVDEQVQQGRQDYAIIDEVDFILIDEARTPLIISGPAYGDVDRYTKADVVARELIKRHRSYAQASRQLDSLKRNVKSLEGEHDKASGQSRKAVGEKLQRAQDQLARAETDLEAKTKYYEVELDKKSAHLTHQGITAAQDVAGVGSFYVGSNMEWPHLLDQSLRAHTVYERDKEYVVQNGQVVIVDEFTGRLMEGREWSDGLHQAVEAKERVTVKEENQTLATITFQNFFRLYKKLAGMTGTAMTEAEEFLKVYELDVVSVPTHRPVNRVDYNDRIYQTVDEKFDALVEEINDYSKRGRPVLVGTTSIEKSERLSNMLTRRYGVGHEVLNARPENAGREADIVMRAGWQSPLKPRSKEMVGNVTIATNMAGRGTDIKLGPGVVWANCRVPSAERMAELEREVERLSPIVELAVAWRTAFIHGRDIRDEGYSVTDEAAEDAL</sequence>
<evidence type="ECO:0000256" key="8">
    <source>
        <dbReference type="SAM" id="MobiDB-lite"/>
    </source>
</evidence>
<dbReference type="Pfam" id="PF07517">
    <property type="entry name" value="SecA_DEAD"/>
    <property type="match status" value="1"/>
</dbReference>
<dbReference type="InterPro" id="IPR014001">
    <property type="entry name" value="Helicase_ATP-bd"/>
</dbReference>